<evidence type="ECO:0000313" key="7">
    <source>
        <dbReference type="EMBL" id="CAB1276444.1"/>
    </source>
</evidence>
<dbReference type="Gene3D" id="2.40.420.20">
    <property type="match status" value="1"/>
</dbReference>
<dbReference type="InterPro" id="IPR058647">
    <property type="entry name" value="BSH_CzcB-like"/>
</dbReference>
<evidence type="ECO:0000259" key="5">
    <source>
        <dbReference type="Pfam" id="PF25954"/>
    </source>
</evidence>
<keyword evidence="4" id="KW-0472">Membrane</keyword>
<dbReference type="GO" id="GO:1990281">
    <property type="term" value="C:efflux pump complex"/>
    <property type="evidence" value="ECO:0007669"/>
    <property type="project" value="TreeGrafter"/>
</dbReference>
<accession>A0A7G1QAD1</accession>
<dbReference type="GO" id="GO:0015562">
    <property type="term" value="F:efflux transmembrane transporter activity"/>
    <property type="evidence" value="ECO:0007669"/>
    <property type="project" value="TreeGrafter"/>
</dbReference>
<feature type="domain" description="CzcB-like barrel-sandwich hybrid" evidence="6">
    <location>
        <begin position="80"/>
        <end position="213"/>
    </location>
</feature>
<feature type="compositionally biased region" description="Low complexity" evidence="3">
    <location>
        <begin position="416"/>
        <end position="427"/>
    </location>
</feature>
<gene>
    <name evidence="7" type="ORF">NSCAC_1175</name>
</gene>
<keyword evidence="4" id="KW-0812">Transmembrane</keyword>
<feature type="domain" description="CusB-like beta-barrel" evidence="5">
    <location>
        <begin position="240"/>
        <end position="314"/>
    </location>
</feature>
<evidence type="ECO:0000313" key="8">
    <source>
        <dbReference type="Proteomes" id="UP000516072"/>
    </source>
</evidence>
<dbReference type="InterPro" id="IPR006143">
    <property type="entry name" value="RND_pump_MFP"/>
</dbReference>
<dbReference type="Proteomes" id="UP000516072">
    <property type="component" value="Chromosome"/>
</dbReference>
<dbReference type="SUPFAM" id="SSF111369">
    <property type="entry name" value="HlyD-like secretion proteins"/>
    <property type="match status" value="1"/>
</dbReference>
<sequence length="537" mass="59576">MSKNFSSNGSWRSKILIIVIILVLGLYIGYRVLSAKKEAIAMREETLEMATPAVTVLYPSPVQPEETIELPGNFVAWHQAPIYARVAGYVEEWYTDYGAKVKKGDLLAILNTPMIDAEYKMAEAEVAAKEAEYNLAVVTKDRYVGLGNTNAVSIQSVTVQQANEKVKKAELKKAEQELENIQARRQFKHIIAPFDGVIISRNVNMGDYVNETGSLSLKEGENGEVNIFTVADIRKMRLFVSVPEAFGPFLKPGLTADVMVPQFPDKQFKAKFLTSAEGFDTSTRTAITEFVIYNDDKDHLLWPGTYATVRINAPTRKGALVIPTTSMVFVENGATVAVVTDDNRVHYKPIKIKRIYPTTFQIEGISKNDRIIDNPSAALLEGDEVHIVNNPAKGYIISPIKNSGSEKDTAHNQQISSSNESSAKSESALPYNIGPYRFKVALKSKQATIGKNIMVIYLQDEESHPVENARIQVSSQDSEFRQQIRMDAKEVKPGVYGGVLEVPDEGNWPLTLKVQIEGDNLYQSELDITTGYPITLG</sequence>
<dbReference type="AlphaFoldDB" id="A0A7G1QAD1"/>
<dbReference type="NCBIfam" id="TIGR01730">
    <property type="entry name" value="RND_mfp"/>
    <property type="match status" value="1"/>
</dbReference>
<evidence type="ECO:0000256" key="4">
    <source>
        <dbReference type="SAM" id="Phobius"/>
    </source>
</evidence>
<dbReference type="RefSeq" id="WP_197743888.1">
    <property type="nucleotide sequence ID" value="NZ_LR778175.1"/>
</dbReference>
<dbReference type="EMBL" id="LR778175">
    <property type="protein sequence ID" value="CAB1276444.1"/>
    <property type="molecule type" value="Genomic_DNA"/>
</dbReference>
<proteinExistence type="inferred from homology"/>
<organism evidence="7 8">
    <name type="scientific">Candidatus Nitrosacidococcus tergens</name>
    <dbReference type="NCBI Taxonomy" id="553981"/>
    <lineage>
        <taxon>Bacteria</taxon>
        <taxon>Pseudomonadati</taxon>
        <taxon>Pseudomonadota</taxon>
        <taxon>Gammaproteobacteria</taxon>
        <taxon>Chromatiales</taxon>
        <taxon>Chromatiaceae</taxon>
        <taxon>Candidatus Nitrosacidococcus</taxon>
    </lineage>
</organism>
<keyword evidence="8" id="KW-1185">Reference proteome</keyword>
<feature type="coiled-coil region" evidence="2">
    <location>
        <begin position="159"/>
        <end position="191"/>
    </location>
</feature>
<comment type="similarity">
    <text evidence="1">Belongs to the membrane fusion protein (MFP) (TC 8.A.1) family.</text>
</comment>
<dbReference type="Pfam" id="PF25954">
    <property type="entry name" value="Beta-barrel_RND_2"/>
    <property type="match status" value="1"/>
</dbReference>
<keyword evidence="4" id="KW-1133">Transmembrane helix</keyword>
<evidence type="ECO:0000256" key="1">
    <source>
        <dbReference type="ARBA" id="ARBA00009477"/>
    </source>
</evidence>
<evidence type="ECO:0000259" key="6">
    <source>
        <dbReference type="Pfam" id="PF25973"/>
    </source>
</evidence>
<dbReference type="Pfam" id="PF25973">
    <property type="entry name" value="BSH_CzcB"/>
    <property type="match status" value="1"/>
</dbReference>
<dbReference type="KEGG" id="ntg:NSCAC_1175"/>
<evidence type="ECO:0000256" key="2">
    <source>
        <dbReference type="SAM" id="Coils"/>
    </source>
</evidence>
<dbReference type="PANTHER" id="PTHR30469:SF37">
    <property type="entry name" value="RAGD PROTEIN"/>
    <property type="match status" value="1"/>
</dbReference>
<keyword evidence="2" id="KW-0175">Coiled coil</keyword>
<feature type="region of interest" description="Disordered" evidence="3">
    <location>
        <begin position="399"/>
        <end position="427"/>
    </location>
</feature>
<evidence type="ECO:0000256" key="3">
    <source>
        <dbReference type="SAM" id="MobiDB-lite"/>
    </source>
</evidence>
<protein>
    <submittedName>
        <fullName evidence="7">Efflux transporter, RND family, MFP subunit</fullName>
    </submittedName>
</protein>
<dbReference type="PANTHER" id="PTHR30469">
    <property type="entry name" value="MULTIDRUG RESISTANCE PROTEIN MDTA"/>
    <property type="match status" value="1"/>
</dbReference>
<name>A0A7G1QAD1_9GAMM</name>
<feature type="transmembrane region" description="Helical" evidence="4">
    <location>
        <begin position="15"/>
        <end position="33"/>
    </location>
</feature>
<dbReference type="Gene3D" id="2.40.50.100">
    <property type="match status" value="1"/>
</dbReference>
<reference evidence="7 8" key="1">
    <citation type="submission" date="2020-03" db="EMBL/GenBank/DDBJ databases">
        <authorList>
            <person name="Picone N."/>
        </authorList>
    </citation>
    <scope>NUCLEOTIDE SEQUENCE [LARGE SCALE GENOMIC DNA]</scope>
    <source>
        <strain evidence="7">NSCAC1</strain>
    </source>
</reference>
<dbReference type="InterPro" id="IPR058792">
    <property type="entry name" value="Beta-barrel_RND_2"/>
</dbReference>
<dbReference type="Gene3D" id="2.40.30.170">
    <property type="match status" value="1"/>
</dbReference>
<dbReference type="Gene3D" id="1.10.287.470">
    <property type="entry name" value="Helix hairpin bin"/>
    <property type="match status" value="1"/>
</dbReference>